<evidence type="ECO:0000313" key="5">
    <source>
        <dbReference type="Proteomes" id="UP000078387"/>
    </source>
</evidence>
<gene>
    <name evidence="4" type="ORF">CL6EHI_170310</name>
</gene>
<dbReference type="VEuPathDB" id="AmoebaDB:EHI5A_023930"/>
<dbReference type="VEuPathDB" id="AmoebaDB:EHI8A_008580"/>
<dbReference type="Proteomes" id="UP000078387">
    <property type="component" value="Unassembled WGS sequence"/>
</dbReference>
<keyword evidence="1" id="KW-0343">GTPase activation</keyword>
<feature type="compositionally biased region" description="Polar residues" evidence="2">
    <location>
        <begin position="382"/>
        <end position="393"/>
    </location>
</feature>
<dbReference type="Gene3D" id="1.10.8.270">
    <property type="entry name" value="putative rabgap domain of human tbc1 domain family member 14 like domains"/>
    <property type="match status" value="1"/>
</dbReference>
<dbReference type="PANTHER" id="PTHR22957">
    <property type="entry name" value="TBC1 DOMAIN FAMILY MEMBER GTPASE-ACTIVATING PROTEIN"/>
    <property type="match status" value="1"/>
</dbReference>
<accession>A0A5K1VQ21</accession>
<dbReference type="Pfam" id="PF00566">
    <property type="entry name" value="RabGAP-TBC"/>
    <property type="match status" value="1"/>
</dbReference>
<dbReference type="GO" id="GO:0005096">
    <property type="term" value="F:GTPase activator activity"/>
    <property type="evidence" value="ECO:0007669"/>
    <property type="project" value="UniProtKB-KW"/>
</dbReference>
<evidence type="ECO:0000259" key="3">
    <source>
        <dbReference type="PROSITE" id="PS50086"/>
    </source>
</evidence>
<dbReference type="VEuPathDB" id="AmoebaDB:EHI7A_011350"/>
<dbReference type="SMART" id="SM00164">
    <property type="entry name" value="TBC"/>
    <property type="match status" value="1"/>
</dbReference>
<feature type="domain" description="Rab-GAP TBC" evidence="3">
    <location>
        <begin position="30"/>
        <end position="293"/>
    </location>
</feature>
<feature type="region of interest" description="Disordered" evidence="2">
    <location>
        <begin position="376"/>
        <end position="396"/>
    </location>
</feature>
<evidence type="ECO:0000256" key="2">
    <source>
        <dbReference type="SAM" id="MobiDB-lite"/>
    </source>
</evidence>
<proteinExistence type="predicted"/>
<sequence length="483" mass="56321">MSDSITGIFKSLYLESNGFEKLKKIAIEEGLNKALRPLAWKIFLKIIKPQASEEWIEVMNKQRKNYDDLRAMHWENKEKLEPKVAFVDPLAPPTEDPEIKFNKDILRRVEADVNRLFSDQEYFTDPQFREKITRMCYVFAKDHTDKNYQQGFHEIMAIIYHTFDTDITTTFIKEHSEQISLEEPNKSILLEMFNSKYLEEDTYITFEYLMKDLGVLYEFRDLKRSVADNSSKIQEKCEAIFDNLNQYDSQYHSILLKHQVLSVFGIKWLKMMFAREFLLADSVIIWDAIFAYGNSLKLCDGFFLAMLHYIRNDIVEHDDYIYIMKRVTKFPPVENLHNLIKLAVNIAEGNYPIVPKPQQTQQPNITQKLTSFLHGKKDSSSPRHYSSMNSSGPIGTRASPATLEAVNSNETPSWIVESPWGETPSTKKVNKEKKSNEENCQSQQQHQVIADVISKLNEQYKKEPIDKEAIKLIVSELNQLIEN</sequence>
<dbReference type="VEuPathDB" id="AmoebaDB:KM1_026530"/>
<dbReference type="AlphaFoldDB" id="A0A5K1VQ21"/>
<dbReference type="FunFam" id="1.10.472.80:FF:000038">
    <property type="entry name" value="TBC1 domain family member 5"/>
    <property type="match status" value="1"/>
</dbReference>
<dbReference type="EMBL" id="BDEQ01000001">
    <property type="protein sequence ID" value="GAT97506.1"/>
    <property type="molecule type" value="Genomic_DNA"/>
</dbReference>
<reference evidence="4 5" key="1">
    <citation type="submission" date="2016-05" db="EMBL/GenBank/DDBJ databases">
        <title>First whole genome sequencing of Entamoeba histolytica HM1:IMSS-clone-6.</title>
        <authorList>
            <person name="Mukherjee Avik.K."/>
            <person name="Izumyama S."/>
            <person name="Nakada-Tsukui K."/>
            <person name="Nozaki T."/>
        </authorList>
    </citation>
    <scope>NUCLEOTIDE SEQUENCE [LARGE SCALE GENOMIC DNA]</scope>
    <source>
        <strain evidence="4 5">HM1:IMSS clone 6</strain>
    </source>
</reference>
<evidence type="ECO:0000313" key="4">
    <source>
        <dbReference type="EMBL" id="GAT97506.1"/>
    </source>
</evidence>
<protein>
    <submittedName>
        <fullName evidence="4">Tbc1 domain family member 5 putative</fullName>
    </submittedName>
</protein>
<organism evidence="4 5">
    <name type="scientific">Entamoeba histolytica</name>
    <dbReference type="NCBI Taxonomy" id="5759"/>
    <lineage>
        <taxon>Eukaryota</taxon>
        <taxon>Amoebozoa</taxon>
        <taxon>Evosea</taxon>
        <taxon>Archamoebae</taxon>
        <taxon>Mastigamoebida</taxon>
        <taxon>Entamoebidae</taxon>
        <taxon>Entamoeba</taxon>
    </lineage>
</organism>
<dbReference type="OMA" id="AVICNEM"/>
<feature type="region of interest" description="Disordered" evidence="2">
    <location>
        <begin position="414"/>
        <end position="444"/>
    </location>
</feature>
<name>A0A5K1VQ21_ENTHI</name>
<evidence type="ECO:0000256" key="1">
    <source>
        <dbReference type="ARBA" id="ARBA00022468"/>
    </source>
</evidence>
<dbReference type="VEuPathDB" id="AmoebaDB:EHI_170310"/>
<dbReference type="PROSITE" id="PS50086">
    <property type="entry name" value="TBC_RABGAP"/>
    <property type="match status" value="1"/>
</dbReference>
<dbReference type="InterPro" id="IPR035969">
    <property type="entry name" value="Rab-GAP_TBC_sf"/>
</dbReference>
<dbReference type="Gene3D" id="1.10.472.80">
    <property type="entry name" value="Ypt/Rab-GAP domain of gyp1p, domain 3"/>
    <property type="match status" value="1"/>
</dbReference>
<dbReference type="PANTHER" id="PTHR22957:SF337">
    <property type="entry name" value="TBC1 DOMAIN FAMILY MEMBER 5"/>
    <property type="match status" value="1"/>
</dbReference>
<comment type="caution">
    <text evidence="4">The sequence shown here is derived from an EMBL/GenBank/DDBJ whole genome shotgun (WGS) entry which is preliminary data.</text>
</comment>
<dbReference type="InterPro" id="IPR000195">
    <property type="entry name" value="Rab-GAP-TBC_dom"/>
</dbReference>
<dbReference type="SUPFAM" id="SSF47923">
    <property type="entry name" value="Ypt/Rab-GAP domain of gyp1p"/>
    <property type="match status" value="2"/>
</dbReference>